<protein>
    <submittedName>
        <fullName evidence="2">Transcriptional regulator</fullName>
    </submittedName>
</protein>
<organism evidence="2 3">
    <name type="scientific">Methanolobus chelungpuianus</name>
    <dbReference type="NCBI Taxonomy" id="502115"/>
    <lineage>
        <taxon>Archaea</taxon>
        <taxon>Methanobacteriati</taxon>
        <taxon>Methanobacteriota</taxon>
        <taxon>Stenosarchaea group</taxon>
        <taxon>Methanomicrobia</taxon>
        <taxon>Methanosarcinales</taxon>
        <taxon>Methanosarcinaceae</taxon>
        <taxon>Methanolobus</taxon>
    </lineage>
</organism>
<evidence type="ECO:0000313" key="3">
    <source>
        <dbReference type="Proteomes" id="UP001206983"/>
    </source>
</evidence>
<name>A0AAE3KYB8_9EURY</name>
<keyword evidence="1" id="KW-0175">Coiled coil</keyword>
<dbReference type="RefSeq" id="WP_256621680.1">
    <property type="nucleotide sequence ID" value="NZ_JTEO01000002.1"/>
</dbReference>
<dbReference type="AlphaFoldDB" id="A0AAE3KYB8"/>
<proteinExistence type="predicted"/>
<reference evidence="2 3" key="1">
    <citation type="journal article" date="2011" name="Appl. Environ. Microbiol.">
        <title>Methanogenic archaea isolated from Taiwan's Chelungpu fault.</title>
        <authorList>
            <person name="Wu S.Y."/>
            <person name="Lai M.C."/>
        </authorList>
    </citation>
    <scope>NUCLEOTIDE SEQUENCE [LARGE SCALE GENOMIC DNA]</scope>
    <source>
        <strain evidence="2 3">St545Mb</strain>
    </source>
</reference>
<evidence type="ECO:0000256" key="1">
    <source>
        <dbReference type="SAM" id="Coils"/>
    </source>
</evidence>
<feature type="coiled-coil region" evidence="1">
    <location>
        <begin position="99"/>
        <end position="126"/>
    </location>
</feature>
<gene>
    <name evidence="2" type="ORF">PV02_01820</name>
</gene>
<dbReference type="InterPro" id="IPR036390">
    <property type="entry name" value="WH_DNA-bd_sf"/>
</dbReference>
<dbReference type="InterPro" id="IPR017185">
    <property type="entry name" value="UCP037373_trxn_reg"/>
</dbReference>
<dbReference type="PIRSF" id="PIRSF037373">
    <property type="entry name" value="UCP037373_trxn_reg"/>
    <property type="match status" value="1"/>
</dbReference>
<keyword evidence="3" id="KW-1185">Reference proteome</keyword>
<dbReference type="InterPro" id="IPR036388">
    <property type="entry name" value="WH-like_DNA-bd_sf"/>
</dbReference>
<comment type="caution">
    <text evidence="2">The sequence shown here is derived from an EMBL/GenBank/DDBJ whole genome shotgun (WGS) entry which is preliminary data.</text>
</comment>
<dbReference type="Gene3D" id="1.10.10.10">
    <property type="entry name" value="Winged helix-like DNA-binding domain superfamily/Winged helix DNA-binding domain"/>
    <property type="match status" value="1"/>
</dbReference>
<accession>A0AAE3KYB8</accession>
<sequence>MKSDDTSLLEGKGHEIIELLQGLDVPRTEAICIACLVCGEELTSQNIEQASGLRQPEVSIAMRPLRERKWIEERNEKKNSDKGRPVKYYKLVVPFEQIVETFENNILKRNKEIAEALEQLKELSANS</sequence>
<dbReference type="SUPFAM" id="SSF46785">
    <property type="entry name" value="Winged helix' DNA-binding domain"/>
    <property type="match status" value="1"/>
</dbReference>
<evidence type="ECO:0000313" key="2">
    <source>
        <dbReference type="EMBL" id="MCQ6961943.1"/>
    </source>
</evidence>
<dbReference type="Proteomes" id="UP001206983">
    <property type="component" value="Unassembled WGS sequence"/>
</dbReference>
<dbReference type="EMBL" id="JTEO01000002">
    <property type="protein sequence ID" value="MCQ6961943.1"/>
    <property type="molecule type" value="Genomic_DNA"/>
</dbReference>